<dbReference type="EMBL" id="JAACFV010000016">
    <property type="protein sequence ID" value="KAF7511934.1"/>
    <property type="molecule type" value="Genomic_DNA"/>
</dbReference>
<feature type="compositionally biased region" description="Low complexity" evidence="1">
    <location>
        <begin position="246"/>
        <end position="255"/>
    </location>
</feature>
<evidence type="ECO:0000256" key="3">
    <source>
        <dbReference type="SAM" id="SignalP"/>
    </source>
</evidence>
<feature type="chain" id="PRO_5034690019" evidence="3">
    <location>
        <begin position="22"/>
        <end position="435"/>
    </location>
</feature>
<dbReference type="Proteomes" id="UP000606974">
    <property type="component" value="Unassembled WGS sequence"/>
</dbReference>
<keyword evidence="3" id="KW-0732">Signal</keyword>
<comment type="caution">
    <text evidence="4">The sequence shown here is derived from an EMBL/GenBank/DDBJ whole genome shotgun (WGS) entry which is preliminary data.</text>
</comment>
<evidence type="ECO:0000313" key="5">
    <source>
        <dbReference type="Proteomes" id="UP000606974"/>
    </source>
</evidence>
<feature type="region of interest" description="Disordered" evidence="1">
    <location>
        <begin position="176"/>
        <end position="343"/>
    </location>
</feature>
<gene>
    <name evidence="4" type="ORF">GJ744_003167</name>
</gene>
<keyword evidence="2" id="KW-0812">Transmembrane</keyword>
<name>A0A8H7APH1_9EURO</name>
<evidence type="ECO:0000256" key="2">
    <source>
        <dbReference type="SAM" id="Phobius"/>
    </source>
</evidence>
<feature type="compositionally biased region" description="Polar residues" evidence="1">
    <location>
        <begin position="200"/>
        <end position="229"/>
    </location>
</feature>
<keyword evidence="5" id="KW-1185">Reference proteome</keyword>
<reference evidence="4" key="1">
    <citation type="submission" date="2020-02" db="EMBL/GenBank/DDBJ databases">
        <authorList>
            <person name="Palmer J.M."/>
        </authorList>
    </citation>
    <scope>NUCLEOTIDE SEQUENCE</scope>
    <source>
        <strain evidence="4">EPUS1.4</strain>
        <tissue evidence="4">Thallus</tissue>
    </source>
</reference>
<feature type="transmembrane region" description="Helical" evidence="2">
    <location>
        <begin position="57"/>
        <end position="78"/>
    </location>
</feature>
<evidence type="ECO:0000313" key="4">
    <source>
        <dbReference type="EMBL" id="KAF7511934.1"/>
    </source>
</evidence>
<proteinExistence type="predicted"/>
<evidence type="ECO:0000256" key="1">
    <source>
        <dbReference type="SAM" id="MobiDB-lite"/>
    </source>
</evidence>
<feature type="signal peptide" evidence="3">
    <location>
        <begin position="1"/>
        <end position="21"/>
    </location>
</feature>
<keyword evidence="2" id="KW-1133">Transmembrane helix</keyword>
<keyword evidence="2" id="KW-0472">Membrane</keyword>
<protein>
    <submittedName>
        <fullName evidence="4">Uncharacterized protein</fullName>
    </submittedName>
</protein>
<feature type="compositionally biased region" description="Polar residues" evidence="1">
    <location>
        <begin position="332"/>
        <end position="343"/>
    </location>
</feature>
<accession>A0A8H7APH1</accession>
<dbReference type="OrthoDB" id="4524805at2759"/>
<sequence length="435" mass="48241">MFRPVITLSILIFVHIHHVRALPSKLNIFLDPAPPPEEGPPLSASALRDPSKLKFEIIGIILSYFIFTSGLLILLFTVGKRLRRNAQSSNRSLDMEMVKPSVDQAAFGVDQSPTSPTQYWPSPVEPEVKAWTSPSGNHYYHQSQTSVSTFDDRVIESDKIRNQNEMERLYAAVMAHDAQKTEETSPIKSPRKCPPEFQHLRTSNGTTQPINHVDTSPTEPKSPVSSRASSRLAKVSPLSIFQSNHSRTSSAASQRQRPRRISIRDLPISPPMGTPDLKESVAYNEEQPLSPRMYTPGPPPPTPGHKSAAATAREAEKKVSFRAPAPSPLHLRTTTGSSSSLPFRQNYASSLRSAPSTKTTFVERRESLLNPGPRTGAPVPYSPYMPYTPITPITPGRLVTKEERKKAKKQAGLKVLAEDDLVRSDQEMWGDTWKG</sequence>
<dbReference type="AlphaFoldDB" id="A0A8H7APH1"/>
<organism evidence="4 5">
    <name type="scientific">Endocarpon pusillum</name>
    <dbReference type="NCBI Taxonomy" id="364733"/>
    <lineage>
        <taxon>Eukaryota</taxon>
        <taxon>Fungi</taxon>
        <taxon>Dikarya</taxon>
        <taxon>Ascomycota</taxon>
        <taxon>Pezizomycotina</taxon>
        <taxon>Eurotiomycetes</taxon>
        <taxon>Chaetothyriomycetidae</taxon>
        <taxon>Verrucariales</taxon>
        <taxon>Verrucariaceae</taxon>
        <taxon>Endocarpon</taxon>
    </lineage>
</organism>